<dbReference type="PANTHER" id="PTHR48475">
    <property type="entry name" value="RIBONUCLEASE H"/>
    <property type="match status" value="1"/>
</dbReference>
<sequence length="180" mass="20841">MQAYTVHLIAHVDPIKYVLSKLILLGRLAIWGLLLIEYEIIYIPQKAIKRQALADFLADHPIPAAWEISDDLPDEEIFYVDVFPFWVMFFNGSTRYDGTRVGVVFVSPQRQILPYSFVLRERCSYNVVEYQALIIGLQMVIEVKITSLEIYGDSKLVINQHLALYEVKSDDLISYFQYAT</sequence>
<dbReference type="PANTHER" id="PTHR48475:SF1">
    <property type="entry name" value="RNASE H TYPE-1 DOMAIN-CONTAINING PROTEIN"/>
    <property type="match status" value="1"/>
</dbReference>
<comment type="caution">
    <text evidence="2">The sequence shown here is derived from an EMBL/GenBank/DDBJ whole genome shotgun (WGS) entry which is preliminary data.</text>
</comment>
<feature type="domain" description="RNase H type-1" evidence="1">
    <location>
        <begin position="72"/>
        <end position="180"/>
    </location>
</feature>
<evidence type="ECO:0000259" key="1">
    <source>
        <dbReference type="PROSITE" id="PS50879"/>
    </source>
</evidence>
<protein>
    <recommendedName>
        <fullName evidence="1">RNase H type-1 domain-containing protein</fullName>
    </recommendedName>
</protein>
<name>A0A438HS31_VITVI</name>
<dbReference type="Pfam" id="PF13456">
    <property type="entry name" value="RVT_3"/>
    <property type="match status" value="1"/>
</dbReference>
<proteinExistence type="predicted"/>
<reference evidence="2 3" key="1">
    <citation type="journal article" date="2018" name="PLoS Genet.">
        <title>Population sequencing reveals clonal diversity and ancestral inbreeding in the grapevine cultivar Chardonnay.</title>
        <authorList>
            <person name="Roach M.J."/>
            <person name="Johnson D.L."/>
            <person name="Bohlmann J."/>
            <person name="van Vuuren H.J."/>
            <person name="Jones S.J."/>
            <person name="Pretorius I.S."/>
            <person name="Schmidt S.A."/>
            <person name="Borneman A.R."/>
        </authorList>
    </citation>
    <scope>NUCLEOTIDE SEQUENCE [LARGE SCALE GENOMIC DNA]</scope>
    <source>
        <strain evidence="3">cv. Chardonnay</strain>
        <tissue evidence="2">Leaf</tissue>
    </source>
</reference>
<gene>
    <name evidence="2" type="ORF">CK203_037154</name>
</gene>
<dbReference type="Gene3D" id="3.30.420.10">
    <property type="entry name" value="Ribonuclease H-like superfamily/Ribonuclease H"/>
    <property type="match status" value="1"/>
</dbReference>
<dbReference type="Proteomes" id="UP000288805">
    <property type="component" value="Unassembled WGS sequence"/>
</dbReference>
<organism evidence="2 3">
    <name type="scientific">Vitis vinifera</name>
    <name type="common">Grape</name>
    <dbReference type="NCBI Taxonomy" id="29760"/>
    <lineage>
        <taxon>Eukaryota</taxon>
        <taxon>Viridiplantae</taxon>
        <taxon>Streptophyta</taxon>
        <taxon>Embryophyta</taxon>
        <taxon>Tracheophyta</taxon>
        <taxon>Spermatophyta</taxon>
        <taxon>Magnoliopsida</taxon>
        <taxon>eudicotyledons</taxon>
        <taxon>Gunneridae</taxon>
        <taxon>Pentapetalae</taxon>
        <taxon>rosids</taxon>
        <taxon>Vitales</taxon>
        <taxon>Vitaceae</taxon>
        <taxon>Viteae</taxon>
        <taxon>Vitis</taxon>
    </lineage>
</organism>
<accession>A0A438HS31</accession>
<dbReference type="EMBL" id="QGNW01000185">
    <property type="protein sequence ID" value="RVW87256.1"/>
    <property type="molecule type" value="Genomic_DNA"/>
</dbReference>
<evidence type="ECO:0000313" key="2">
    <source>
        <dbReference type="EMBL" id="RVW87256.1"/>
    </source>
</evidence>
<evidence type="ECO:0000313" key="3">
    <source>
        <dbReference type="Proteomes" id="UP000288805"/>
    </source>
</evidence>
<dbReference type="GO" id="GO:0004523">
    <property type="term" value="F:RNA-DNA hybrid ribonuclease activity"/>
    <property type="evidence" value="ECO:0007669"/>
    <property type="project" value="InterPro"/>
</dbReference>
<dbReference type="InterPro" id="IPR036397">
    <property type="entry name" value="RNaseH_sf"/>
</dbReference>
<dbReference type="PROSITE" id="PS50879">
    <property type="entry name" value="RNASE_H_1"/>
    <property type="match status" value="1"/>
</dbReference>
<dbReference type="InterPro" id="IPR002156">
    <property type="entry name" value="RNaseH_domain"/>
</dbReference>
<dbReference type="AlphaFoldDB" id="A0A438HS31"/>
<dbReference type="SUPFAM" id="SSF53098">
    <property type="entry name" value="Ribonuclease H-like"/>
    <property type="match status" value="1"/>
</dbReference>
<dbReference type="GO" id="GO:0003676">
    <property type="term" value="F:nucleic acid binding"/>
    <property type="evidence" value="ECO:0007669"/>
    <property type="project" value="InterPro"/>
</dbReference>
<dbReference type="InterPro" id="IPR012337">
    <property type="entry name" value="RNaseH-like_sf"/>
</dbReference>